<dbReference type="EMBL" id="ATLV01019111">
    <property type="status" value="NOT_ANNOTATED_CDS"/>
    <property type="molecule type" value="Genomic_DNA"/>
</dbReference>
<protein>
    <submittedName>
        <fullName evidence="1 2">Uncharacterized protein</fullName>
    </submittedName>
</protein>
<gene>
    <name evidence="1" type="ORF">ZHAS_00011384</name>
</gene>
<sequence>MGQAMEAKEWEKGIKNESVQVKTRVHRNGDLPTLRKRRKVLCGADGCYTEVMLWEAPVSSDVRHFVGGPFSLDQALHNSKDQFVFI</sequence>
<name>A0A084W0B4_ANOSI</name>
<dbReference type="EnsemblMetazoa" id="ASIC011384-RA">
    <property type="protein sequence ID" value="ASIC011384-PA"/>
    <property type="gene ID" value="ASIC011384"/>
</dbReference>
<evidence type="ECO:0000313" key="1">
    <source>
        <dbReference type="EMBL" id="KFB43658.1"/>
    </source>
</evidence>
<dbReference type="Proteomes" id="UP000030765">
    <property type="component" value="Unassembled WGS sequence"/>
</dbReference>
<proteinExistence type="predicted"/>
<evidence type="ECO:0000313" key="3">
    <source>
        <dbReference type="Proteomes" id="UP000030765"/>
    </source>
</evidence>
<keyword evidence="3" id="KW-1185">Reference proteome</keyword>
<evidence type="ECO:0000313" key="2">
    <source>
        <dbReference type="EnsemblMetazoa" id="ASIC011384-PA"/>
    </source>
</evidence>
<reference evidence="1 3" key="1">
    <citation type="journal article" date="2014" name="BMC Genomics">
        <title>Genome sequence of Anopheles sinensis provides insight into genetics basis of mosquito competence for malaria parasites.</title>
        <authorList>
            <person name="Zhou D."/>
            <person name="Zhang D."/>
            <person name="Ding G."/>
            <person name="Shi L."/>
            <person name="Hou Q."/>
            <person name="Ye Y."/>
            <person name="Xu Y."/>
            <person name="Zhou H."/>
            <person name="Xiong C."/>
            <person name="Li S."/>
            <person name="Yu J."/>
            <person name="Hong S."/>
            <person name="Yu X."/>
            <person name="Zou P."/>
            <person name="Chen C."/>
            <person name="Chang X."/>
            <person name="Wang W."/>
            <person name="Lv Y."/>
            <person name="Sun Y."/>
            <person name="Ma L."/>
            <person name="Shen B."/>
            <person name="Zhu C."/>
        </authorList>
    </citation>
    <scope>NUCLEOTIDE SEQUENCE [LARGE SCALE GENOMIC DNA]</scope>
</reference>
<dbReference type="AlphaFoldDB" id="A0A084W0B4"/>
<dbReference type="VEuPathDB" id="VectorBase:ASIC011384"/>
<reference evidence="2" key="2">
    <citation type="submission" date="2020-05" db="UniProtKB">
        <authorList>
            <consortium name="EnsemblMetazoa"/>
        </authorList>
    </citation>
    <scope>IDENTIFICATION</scope>
</reference>
<accession>A0A084W0B4</accession>
<dbReference type="EMBL" id="KE525262">
    <property type="protein sequence ID" value="KFB43658.1"/>
    <property type="molecule type" value="Genomic_DNA"/>
</dbReference>
<organism evidence="1">
    <name type="scientific">Anopheles sinensis</name>
    <name type="common">Mosquito</name>
    <dbReference type="NCBI Taxonomy" id="74873"/>
    <lineage>
        <taxon>Eukaryota</taxon>
        <taxon>Metazoa</taxon>
        <taxon>Ecdysozoa</taxon>
        <taxon>Arthropoda</taxon>
        <taxon>Hexapoda</taxon>
        <taxon>Insecta</taxon>
        <taxon>Pterygota</taxon>
        <taxon>Neoptera</taxon>
        <taxon>Endopterygota</taxon>
        <taxon>Diptera</taxon>
        <taxon>Nematocera</taxon>
        <taxon>Culicoidea</taxon>
        <taxon>Culicidae</taxon>
        <taxon>Anophelinae</taxon>
        <taxon>Anopheles</taxon>
    </lineage>
</organism>